<dbReference type="AlphaFoldDB" id="A0A382HIN7"/>
<evidence type="ECO:0000313" key="1">
    <source>
        <dbReference type="EMBL" id="SVB86341.1"/>
    </source>
</evidence>
<name>A0A382HIN7_9ZZZZ</name>
<gene>
    <name evidence="1" type="ORF">METZ01_LOCUS239195</name>
</gene>
<accession>A0A382HIN7</accession>
<organism evidence="1">
    <name type="scientific">marine metagenome</name>
    <dbReference type="NCBI Taxonomy" id="408172"/>
    <lineage>
        <taxon>unclassified sequences</taxon>
        <taxon>metagenomes</taxon>
        <taxon>ecological metagenomes</taxon>
    </lineage>
</organism>
<sequence>MHQITEDTYWEQGFLNGIDIFSKDEITEYQKHFDKLETQVE</sequence>
<feature type="non-terminal residue" evidence="1">
    <location>
        <position position="41"/>
    </location>
</feature>
<proteinExistence type="predicted"/>
<protein>
    <submittedName>
        <fullName evidence="1">Uncharacterized protein</fullName>
    </submittedName>
</protein>
<reference evidence="1" key="1">
    <citation type="submission" date="2018-05" db="EMBL/GenBank/DDBJ databases">
        <authorList>
            <person name="Lanie J.A."/>
            <person name="Ng W.-L."/>
            <person name="Kazmierczak K.M."/>
            <person name="Andrzejewski T.M."/>
            <person name="Davidsen T.M."/>
            <person name="Wayne K.J."/>
            <person name="Tettelin H."/>
            <person name="Glass J.I."/>
            <person name="Rusch D."/>
            <person name="Podicherti R."/>
            <person name="Tsui H.-C.T."/>
            <person name="Winkler M.E."/>
        </authorList>
    </citation>
    <scope>NUCLEOTIDE SEQUENCE</scope>
</reference>
<dbReference type="EMBL" id="UINC01061116">
    <property type="protein sequence ID" value="SVB86341.1"/>
    <property type="molecule type" value="Genomic_DNA"/>
</dbReference>